<dbReference type="Proteomes" id="UP000831327">
    <property type="component" value="Chromosome"/>
</dbReference>
<dbReference type="InterPro" id="IPR052894">
    <property type="entry name" value="AsmA-related"/>
</dbReference>
<evidence type="ECO:0000313" key="1">
    <source>
        <dbReference type="EMBL" id="BDG70829.1"/>
    </source>
</evidence>
<dbReference type="PANTHER" id="PTHR30441:SF4">
    <property type="entry name" value="PROTEIN ASMA"/>
    <property type="match status" value="1"/>
</dbReference>
<evidence type="ECO:0008006" key="3">
    <source>
        <dbReference type="Google" id="ProtNLM"/>
    </source>
</evidence>
<protein>
    <recommendedName>
        <fullName evidence="3">AsmA-like C-terminal domain-containing protein</fullName>
    </recommendedName>
</protein>
<accession>A0ABM7XZ94</accession>
<dbReference type="PANTHER" id="PTHR30441">
    <property type="entry name" value="DUF748 DOMAIN-CONTAINING PROTEIN"/>
    <property type="match status" value="1"/>
</dbReference>
<gene>
    <name evidence="1" type="ORF">Rmf_07580</name>
</gene>
<sequence length="621" mass="65241">MGRRVKWIIGVVLALPLLAAAALIVALPRIDLAAMASARATASLGRSLTIESLRVTPGRSIAIVVRGVRLDNIEGGSAPAMMELATAEAEIDLAALLRGTVLVRRLHADGFTLLLERAADRRANWHFGPRPATPPAPEPPARDLPTILDFRMTGSEVVFRTTSGARLTTRLDTASFGAADAAAPVTLRAEGSYNAVPVVLEGGLGSFAQLHDAATPFPMTLRATARDTAMLFEGTGTDPLNFDGLDGRLTLAASNPHAILAMAGAGANAGPDVPVDLAGHFTRQGDLWRLRDATGTLDGSDVRAALLELAEGSAGSPDRIVARVHVASLDVNRLLGPDDGAQGRGDADIPLVVPQRPDPLFDIEASTRELTYARLRGTDAHARLEVAPGRMTLHEARVTAFGARMAGSAELLPAPRGARVRADITLREGDIDTLRRAFGLRALPVAGRISADIVAGGEAASVNAVTREARISAVVSMTGGTIAREVIEMASTDVRALFRTSQGTTPISCLLAAVDINAGAGRAAPLRIRAGTGTISGLATFDLNRQTLDLIIGSQSDTTDFFALDIPVQVRGSFDNPSIAPADWSRAARERMARNEMAPLPANLRTIAQRNPCYRGQGPGR</sequence>
<dbReference type="RefSeq" id="WP_244458141.1">
    <property type="nucleotide sequence ID" value="NZ_AP025637.1"/>
</dbReference>
<proteinExistence type="predicted"/>
<keyword evidence="2" id="KW-1185">Reference proteome</keyword>
<name>A0ABM7XZ94_9PROT</name>
<organism evidence="1 2">
    <name type="scientific">Roseomonas fluvialis</name>
    <dbReference type="NCBI Taxonomy" id="1750527"/>
    <lineage>
        <taxon>Bacteria</taxon>
        <taxon>Pseudomonadati</taxon>
        <taxon>Pseudomonadota</taxon>
        <taxon>Alphaproteobacteria</taxon>
        <taxon>Acetobacterales</taxon>
        <taxon>Roseomonadaceae</taxon>
        <taxon>Roseomonas</taxon>
    </lineage>
</organism>
<reference evidence="1 2" key="1">
    <citation type="journal article" date="2016" name="Microbes Environ.">
        <title>Phylogenetically diverse aerobic anoxygenic phototrophic bacteria isolated from epilithic biofilms in Tama river, Japan.</title>
        <authorList>
            <person name="Hirose S."/>
            <person name="Matsuura K."/>
            <person name="Haruta S."/>
        </authorList>
    </citation>
    <scope>NUCLEOTIDE SEQUENCE [LARGE SCALE GENOMIC DNA]</scope>
    <source>
        <strain evidence="1 2">S08</strain>
    </source>
</reference>
<dbReference type="EMBL" id="AP025637">
    <property type="protein sequence ID" value="BDG70829.1"/>
    <property type="molecule type" value="Genomic_DNA"/>
</dbReference>
<evidence type="ECO:0000313" key="2">
    <source>
        <dbReference type="Proteomes" id="UP000831327"/>
    </source>
</evidence>